<reference evidence="1" key="2">
    <citation type="journal article" date="2022" name="Microbiol. Resour. Announc.">
        <title>Metagenome Sequencing to Explore Phylogenomics of Terrestrial Cyanobacteria.</title>
        <authorList>
            <person name="Ward R.D."/>
            <person name="Stajich J.E."/>
            <person name="Johansen J.R."/>
            <person name="Huntemann M."/>
            <person name="Clum A."/>
            <person name="Foster B."/>
            <person name="Foster B."/>
            <person name="Roux S."/>
            <person name="Palaniappan K."/>
            <person name="Varghese N."/>
            <person name="Mukherjee S."/>
            <person name="Reddy T.B.K."/>
            <person name="Daum C."/>
            <person name="Copeland A."/>
            <person name="Chen I.A."/>
            <person name="Ivanova N.N."/>
            <person name="Kyrpides N.C."/>
            <person name="Shapiro N."/>
            <person name="Eloe-Fadrosh E.A."/>
            <person name="Pietrasiak N."/>
        </authorList>
    </citation>
    <scope>NUCLEOTIDE SEQUENCE</scope>
    <source>
        <strain evidence="1">UHER 2000/2452</strain>
    </source>
</reference>
<protein>
    <submittedName>
        <fullName evidence="1">Uncharacterized protein</fullName>
    </submittedName>
</protein>
<dbReference type="Proteomes" id="UP000757435">
    <property type="component" value="Unassembled WGS sequence"/>
</dbReference>
<comment type="caution">
    <text evidence="1">The sequence shown here is derived from an EMBL/GenBank/DDBJ whole genome shotgun (WGS) entry which is preliminary data.</text>
</comment>
<dbReference type="EMBL" id="JAHHHD010000004">
    <property type="protein sequence ID" value="MBW4658179.1"/>
    <property type="molecule type" value="Genomic_DNA"/>
</dbReference>
<accession>A0A951QAC9</accession>
<reference evidence="1" key="1">
    <citation type="submission" date="2021-05" db="EMBL/GenBank/DDBJ databases">
        <authorList>
            <person name="Pietrasiak N."/>
            <person name="Ward R."/>
            <person name="Stajich J.E."/>
            <person name="Kurbessoian T."/>
        </authorList>
    </citation>
    <scope>NUCLEOTIDE SEQUENCE</scope>
    <source>
        <strain evidence="1">UHER 2000/2452</strain>
    </source>
</reference>
<sequence>MDTERDRTRLKFPLWKYLTQPLFSPEFKSLNPRRFWHLYNAEQLKVCWERHISEPVWVENPVQFLEICWLKTGVGIKLVQSLQVVEFLERCWNKEFLQNPLSDRHGDTPEYFDESEDYY</sequence>
<proteinExistence type="predicted"/>
<dbReference type="AlphaFoldDB" id="A0A951QAC9"/>
<evidence type="ECO:0000313" key="1">
    <source>
        <dbReference type="EMBL" id="MBW4658179.1"/>
    </source>
</evidence>
<organism evidence="1 2">
    <name type="scientific">Drouetiella hepatica Uher 2000/2452</name>
    <dbReference type="NCBI Taxonomy" id="904376"/>
    <lineage>
        <taxon>Bacteria</taxon>
        <taxon>Bacillati</taxon>
        <taxon>Cyanobacteriota</taxon>
        <taxon>Cyanophyceae</taxon>
        <taxon>Oculatellales</taxon>
        <taxon>Oculatellaceae</taxon>
        <taxon>Drouetiella</taxon>
    </lineage>
</organism>
<gene>
    <name evidence="1" type="ORF">KME15_05860</name>
</gene>
<name>A0A951QAC9_9CYAN</name>
<evidence type="ECO:0000313" key="2">
    <source>
        <dbReference type="Proteomes" id="UP000757435"/>
    </source>
</evidence>